<feature type="signal peptide" evidence="1">
    <location>
        <begin position="1"/>
        <end position="26"/>
    </location>
</feature>
<comment type="caution">
    <text evidence="2">The sequence shown here is derived from an EMBL/GenBank/DDBJ whole genome shotgun (WGS) entry which is preliminary data.</text>
</comment>
<proteinExistence type="predicted"/>
<evidence type="ECO:0000313" key="3">
    <source>
        <dbReference type="Proteomes" id="UP000623842"/>
    </source>
</evidence>
<protein>
    <recommendedName>
        <fullName evidence="4">TIGR02001 family outer membrane protein</fullName>
    </recommendedName>
</protein>
<sequence>MKYNKNTLTVSTLICCSALHMNSALAGELSANVAATSNYLWRGLEQTQGKAAISGGLDLSYDSGFYMGTWASNADWAEGMTYELDLYAGFSGSLNDSIGYDFGFIYFAYPDEASGDADFSEIYANFSIQRLSVGVAVLADGEGGDFGDSLYVSADYSVPVAHDAELGFHVGSYTGDWLAEETMDFGINLNKNGFTFGLSKTDADGSAGDLKVYLTYAIDISL</sequence>
<dbReference type="Pfam" id="PF09694">
    <property type="entry name" value="Gcw_chp"/>
    <property type="match status" value="1"/>
</dbReference>
<dbReference type="RefSeq" id="WP_189768573.1">
    <property type="nucleotide sequence ID" value="NZ_BNCK01000003.1"/>
</dbReference>
<reference evidence="2" key="1">
    <citation type="journal article" date="2014" name="Int. J. Syst. Evol. Microbiol.">
        <title>Complete genome sequence of Corynebacterium casei LMG S-19264T (=DSM 44701T), isolated from a smear-ripened cheese.</title>
        <authorList>
            <consortium name="US DOE Joint Genome Institute (JGI-PGF)"/>
            <person name="Walter F."/>
            <person name="Albersmeier A."/>
            <person name="Kalinowski J."/>
            <person name="Ruckert C."/>
        </authorList>
    </citation>
    <scope>NUCLEOTIDE SEQUENCE</scope>
    <source>
        <strain evidence="2">KCTC 42731</strain>
    </source>
</reference>
<dbReference type="EMBL" id="BNCK01000003">
    <property type="protein sequence ID" value="GHF87399.1"/>
    <property type="molecule type" value="Genomic_DNA"/>
</dbReference>
<feature type="chain" id="PRO_5037915816" description="TIGR02001 family outer membrane protein" evidence="1">
    <location>
        <begin position="27"/>
        <end position="222"/>
    </location>
</feature>
<name>A0A919BF45_9GAMM</name>
<evidence type="ECO:0000256" key="1">
    <source>
        <dbReference type="SAM" id="SignalP"/>
    </source>
</evidence>
<dbReference type="InterPro" id="IPR010239">
    <property type="entry name" value="CHP02001"/>
</dbReference>
<gene>
    <name evidence="2" type="ORF">GCM10017161_13680</name>
</gene>
<organism evidence="2 3">
    <name type="scientific">Thalassotalea marina</name>
    <dbReference type="NCBI Taxonomy" id="1673741"/>
    <lineage>
        <taxon>Bacteria</taxon>
        <taxon>Pseudomonadati</taxon>
        <taxon>Pseudomonadota</taxon>
        <taxon>Gammaproteobacteria</taxon>
        <taxon>Alteromonadales</taxon>
        <taxon>Colwelliaceae</taxon>
        <taxon>Thalassotalea</taxon>
    </lineage>
</organism>
<evidence type="ECO:0000313" key="2">
    <source>
        <dbReference type="EMBL" id="GHF87399.1"/>
    </source>
</evidence>
<keyword evidence="1" id="KW-0732">Signal</keyword>
<reference evidence="2" key="2">
    <citation type="submission" date="2020-09" db="EMBL/GenBank/DDBJ databases">
        <authorList>
            <person name="Sun Q."/>
            <person name="Kim S."/>
        </authorList>
    </citation>
    <scope>NUCLEOTIDE SEQUENCE</scope>
    <source>
        <strain evidence="2">KCTC 42731</strain>
    </source>
</reference>
<keyword evidence="3" id="KW-1185">Reference proteome</keyword>
<accession>A0A919BF45</accession>
<dbReference type="Proteomes" id="UP000623842">
    <property type="component" value="Unassembled WGS sequence"/>
</dbReference>
<dbReference type="AlphaFoldDB" id="A0A919BF45"/>
<dbReference type="NCBIfam" id="TIGR02001">
    <property type="entry name" value="gcw_chp"/>
    <property type="match status" value="1"/>
</dbReference>
<evidence type="ECO:0008006" key="4">
    <source>
        <dbReference type="Google" id="ProtNLM"/>
    </source>
</evidence>